<accession>A0A0M8PKG2</accession>
<protein>
    <submittedName>
        <fullName evidence="3">Pyridoxamine 5'-phosphate oxidase</fullName>
    </submittedName>
</protein>
<reference evidence="4" key="2">
    <citation type="submission" date="2015-01" db="EMBL/GenBank/DDBJ databases">
        <title>Draft genome sequence of potential hydrocarbon metabolising strain of Rhodococcus rhodochrous.</title>
        <authorList>
            <person name="Aggarwal R.K."/>
            <person name="Dawar C."/>
        </authorList>
    </citation>
    <scope>NUCLEOTIDE SEQUENCE [LARGE SCALE GENOMIC DNA]</scope>
    <source>
        <strain evidence="4">KG-21</strain>
    </source>
</reference>
<name>A0A0M8PKG2_RHORH</name>
<dbReference type="Gene3D" id="2.30.110.10">
    <property type="entry name" value="Electron Transport, Fmn-binding Protein, Chain A"/>
    <property type="match status" value="1"/>
</dbReference>
<dbReference type="Proteomes" id="UP000037712">
    <property type="component" value="Unassembled WGS sequence"/>
</dbReference>
<dbReference type="InterPro" id="IPR012349">
    <property type="entry name" value="Split_barrel_FMN-bd"/>
</dbReference>
<dbReference type="GO" id="GO:0070967">
    <property type="term" value="F:coenzyme F420 binding"/>
    <property type="evidence" value="ECO:0007669"/>
    <property type="project" value="TreeGrafter"/>
</dbReference>
<organism evidence="3 4">
    <name type="scientific">Rhodococcus rhodochrous KG-21</name>
    <dbReference type="NCBI Taxonomy" id="1441923"/>
    <lineage>
        <taxon>Bacteria</taxon>
        <taxon>Bacillati</taxon>
        <taxon>Actinomycetota</taxon>
        <taxon>Actinomycetes</taxon>
        <taxon>Mycobacteriales</taxon>
        <taxon>Nocardiaceae</taxon>
        <taxon>Rhodococcus</taxon>
    </lineage>
</organism>
<evidence type="ECO:0000259" key="2">
    <source>
        <dbReference type="Pfam" id="PF01243"/>
    </source>
</evidence>
<feature type="domain" description="Pyridoxamine 5'-phosphate oxidase N-terminal" evidence="2">
    <location>
        <begin position="8"/>
        <end position="100"/>
    </location>
</feature>
<dbReference type="Pfam" id="PF01243">
    <property type="entry name" value="PNPOx_N"/>
    <property type="match status" value="1"/>
</dbReference>
<proteinExistence type="predicted"/>
<keyword evidence="1" id="KW-0560">Oxidoreductase</keyword>
<dbReference type="EMBL" id="AZYO01000013">
    <property type="protein sequence ID" value="KOS56775.1"/>
    <property type="molecule type" value="Genomic_DNA"/>
</dbReference>
<dbReference type="InterPro" id="IPR011576">
    <property type="entry name" value="Pyridox_Oxase_N"/>
</dbReference>
<dbReference type="GO" id="GO:0016627">
    <property type="term" value="F:oxidoreductase activity, acting on the CH-CH group of donors"/>
    <property type="evidence" value="ECO:0007669"/>
    <property type="project" value="TreeGrafter"/>
</dbReference>
<gene>
    <name evidence="3" type="ORF">Z051_07920</name>
</gene>
<evidence type="ECO:0000313" key="4">
    <source>
        <dbReference type="Proteomes" id="UP000037712"/>
    </source>
</evidence>
<dbReference type="PATRIC" id="fig|1441923.3.peg.1739"/>
<dbReference type="PANTHER" id="PTHR35176">
    <property type="entry name" value="HEME OXYGENASE HI_0854-RELATED"/>
    <property type="match status" value="1"/>
</dbReference>
<dbReference type="RefSeq" id="WP_054372164.1">
    <property type="nucleotide sequence ID" value="NZ_AZYO01000013.1"/>
</dbReference>
<sequence>MKADDAVVRDFLTRARVARLATRSPKGAAALAPLWFVHVDGRLYFGTGRDTVAARNAAANPDVVVLLDDGERGPVLRLHGRATVQPSTPPPAVMARIGRKYYLGGWRNELGHARLWRLRTRYYGQSAPATIVVEPGEAELLRRP</sequence>
<evidence type="ECO:0000313" key="3">
    <source>
        <dbReference type="EMBL" id="KOS56775.1"/>
    </source>
</evidence>
<dbReference type="SUPFAM" id="SSF50475">
    <property type="entry name" value="FMN-binding split barrel"/>
    <property type="match status" value="1"/>
</dbReference>
<evidence type="ECO:0000256" key="1">
    <source>
        <dbReference type="ARBA" id="ARBA00023002"/>
    </source>
</evidence>
<reference evidence="3 4" key="1">
    <citation type="journal article" date="2015" name="Genome Announc.">
        <title>Draft Genome Sequence of Rhodococcus rhodochrous Strain KG-21, a Soil Isolate from Oil Fields of Krishna-Godavari Basin, India.</title>
        <authorList>
            <person name="Dawar C."/>
            <person name="Aggarwal R.K."/>
        </authorList>
    </citation>
    <scope>NUCLEOTIDE SEQUENCE [LARGE SCALE GENOMIC DNA]</scope>
    <source>
        <strain evidence="3 4">KG-21</strain>
    </source>
</reference>
<dbReference type="GO" id="GO:0005829">
    <property type="term" value="C:cytosol"/>
    <property type="evidence" value="ECO:0007669"/>
    <property type="project" value="TreeGrafter"/>
</dbReference>
<dbReference type="PANTHER" id="PTHR35176:SF6">
    <property type="entry name" value="HEME OXYGENASE HI_0854-RELATED"/>
    <property type="match status" value="1"/>
</dbReference>
<dbReference type="InterPro" id="IPR052019">
    <property type="entry name" value="F420H2_bilvrd_red/Heme_oxyg"/>
</dbReference>
<dbReference type="AlphaFoldDB" id="A0A0M8PKG2"/>
<comment type="caution">
    <text evidence="3">The sequence shown here is derived from an EMBL/GenBank/DDBJ whole genome shotgun (WGS) entry which is preliminary data.</text>
</comment>